<evidence type="ECO:0000256" key="4">
    <source>
        <dbReference type="ARBA" id="ARBA00048819"/>
    </source>
</evidence>
<dbReference type="InterPro" id="IPR014746">
    <property type="entry name" value="Gln_synth/guanido_kin_cat_dom"/>
</dbReference>
<dbReference type="InterPro" id="IPR017809">
    <property type="entry name" value="EgtA_Actinobacteria"/>
</dbReference>
<gene>
    <name evidence="5 7" type="primary">egtA</name>
    <name evidence="7" type="ORF">IE331_08465</name>
</gene>
<dbReference type="GO" id="GO:0006750">
    <property type="term" value="P:glutathione biosynthetic process"/>
    <property type="evidence" value="ECO:0007669"/>
    <property type="project" value="UniProtKB-UniRule"/>
</dbReference>
<comment type="function">
    <text evidence="5">Catalyzes the synthesis of gamma-glutamylcysteine (gamma-GC). This compound is used as substrate for the biosynthesis of the low-molecular thiol compound ergothioneine.</text>
</comment>
<dbReference type="RefSeq" id="WP_192142509.1">
    <property type="nucleotide sequence ID" value="NZ_JACYXZ010000002.1"/>
</dbReference>
<dbReference type="NCBIfam" id="TIGR03444">
    <property type="entry name" value="EgtA_Cys_ligase"/>
    <property type="match status" value="1"/>
</dbReference>
<evidence type="ECO:0000313" key="8">
    <source>
        <dbReference type="Proteomes" id="UP000616839"/>
    </source>
</evidence>
<dbReference type="HAMAP" id="MF_02034">
    <property type="entry name" value="EgtA"/>
    <property type="match status" value="1"/>
</dbReference>
<keyword evidence="3 5" id="KW-0067">ATP-binding</keyword>
<evidence type="ECO:0000256" key="5">
    <source>
        <dbReference type="HAMAP-Rule" id="MF_02034"/>
    </source>
</evidence>
<dbReference type="Gene3D" id="3.30.590.20">
    <property type="match status" value="1"/>
</dbReference>
<keyword evidence="1 5" id="KW-0436">Ligase</keyword>
<organism evidence="7 8">
    <name type="scientific">Nocardioides donggukensis</name>
    <dbReference type="NCBI Taxonomy" id="2774019"/>
    <lineage>
        <taxon>Bacteria</taxon>
        <taxon>Bacillati</taxon>
        <taxon>Actinomycetota</taxon>
        <taxon>Actinomycetes</taxon>
        <taxon>Propionibacteriales</taxon>
        <taxon>Nocardioidaceae</taxon>
        <taxon>Nocardioides</taxon>
    </lineage>
</organism>
<dbReference type="GO" id="GO:0052699">
    <property type="term" value="P:ergothioneine biosynthetic process"/>
    <property type="evidence" value="ECO:0007669"/>
    <property type="project" value="UniProtKB-UniRule"/>
</dbReference>
<dbReference type="GO" id="GO:0004357">
    <property type="term" value="F:glutamate-cysteine ligase activity"/>
    <property type="evidence" value="ECO:0007669"/>
    <property type="project" value="UniProtKB-UniRule"/>
</dbReference>
<comment type="catalytic activity">
    <reaction evidence="4 5 6">
        <text>L-cysteine + L-glutamate + ATP = gamma-L-glutamyl-L-cysteine + ADP + phosphate + H(+)</text>
        <dbReference type="Rhea" id="RHEA:13285"/>
        <dbReference type="ChEBI" id="CHEBI:15378"/>
        <dbReference type="ChEBI" id="CHEBI:29985"/>
        <dbReference type="ChEBI" id="CHEBI:30616"/>
        <dbReference type="ChEBI" id="CHEBI:35235"/>
        <dbReference type="ChEBI" id="CHEBI:43474"/>
        <dbReference type="ChEBI" id="CHEBI:58173"/>
        <dbReference type="ChEBI" id="CHEBI:456216"/>
        <dbReference type="EC" id="6.3.2.2"/>
    </reaction>
</comment>
<dbReference type="GO" id="GO:0005524">
    <property type="term" value="F:ATP binding"/>
    <property type="evidence" value="ECO:0007669"/>
    <property type="project" value="UniProtKB-UniRule"/>
</dbReference>
<dbReference type="PANTHER" id="PTHR34378">
    <property type="entry name" value="GLUTAMATE--CYSTEINE LIGASE, CHLOROPLASTIC"/>
    <property type="match status" value="1"/>
</dbReference>
<dbReference type="EC" id="6.3.2.2" evidence="5"/>
<evidence type="ECO:0000256" key="3">
    <source>
        <dbReference type="ARBA" id="ARBA00022840"/>
    </source>
</evidence>
<dbReference type="PANTHER" id="PTHR34378:SF1">
    <property type="entry name" value="GLUTAMATE--CYSTEINE LIGASE, CHLOROPLASTIC"/>
    <property type="match status" value="1"/>
</dbReference>
<keyword evidence="8" id="KW-1185">Reference proteome</keyword>
<dbReference type="EMBL" id="JACYXZ010000002">
    <property type="protein sequence ID" value="MBD8869656.1"/>
    <property type="molecule type" value="Genomic_DNA"/>
</dbReference>
<dbReference type="SUPFAM" id="SSF55931">
    <property type="entry name" value="Glutamine synthetase/guanido kinase"/>
    <property type="match status" value="1"/>
</dbReference>
<name>A0A927Q2G8_9ACTN</name>
<comment type="caution">
    <text evidence="7">The sequence shown here is derived from an EMBL/GenBank/DDBJ whole genome shotgun (WGS) entry which is preliminary data.</text>
</comment>
<evidence type="ECO:0000256" key="6">
    <source>
        <dbReference type="PIRNR" id="PIRNR017901"/>
    </source>
</evidence>
<comment type="pathway">
    <text evidence="5">Amino-acid biosynthesis; ergothioneine biosynthesis.</text>
</comment>
<sequence>MTAQTHTLPDGDLDPLTGATDPVAAAHEYVAGQAFRADERRRVGLELEFHLVDLADPARRPEWPQVQSLVAGLPALPGGSSVTVEPGGQVELSTPPRDDLPAAVEALAADARGLRSGLSGTGFGVAALGADPARPVRRSNPASRYVAMEDHFEAVGCPGAGRSMMASTAALQVNLDAGPAGEWQSRLELLRSLVPVLVAASSSSPYLAGRASGWHSMRQETWAGIDAGRSDPVPVGEPTAAWAAYALAAPVMLVRDGDRHTALTTRVSFAEWLAAPERVGRPAAVADLDYHLSTLFPPVRPRGYLEIRCLDSLPDRWWPALAGLVVTLVDDPTAADAARDVAAPAAGLWEAAARHGIDHPEVRRAVTGCVELAARHAHAAVRPGLEELAELIGSGRTPSSELRARIDAVGPTRVLEEEAHA</sequence>
<proteinExistence type="inferred from homology"/>
<protein>
    <recommendedName>
        <fullName evidence="5">Glutamate--cysteine ligase EgtA</fullName>
        <ecNumber evidence="5">6.3.2.2</ecNumber>
    </recommendedName>
    <alternativeName>
        <fullName evidence="5">Gamma-glutamylcysteine synthase</fullName>
        <shortName evidence="5">GCS</shortName>
        <shortName evidence="5">Gamma-ECS</shortName>
    </alternativeName>
</protein>
<dbReference type="AlphaFoldDB" id="A0A927Q2G8"/>
<keyword evidence="2 5" id="KW-0547">Nucleotide-binding</keyword>
<dbReference type="InterPro" id="IPR006336">
    <property type="entry name" value="GCS2"/>
</dbReference>
<dbReference type="Pfam" id="PF04107">
    <property type="entry name" value="GCS2"/>
    <property type="match status" value="1"/>
</dbReference>
<evidence type="ECO:0000313" key="7">
    <source>
        <dbReference type="EMBL" id="MBD8869656.1"/>
    </source>
</evidence>
<dbReference type="InterPro" id="IPR035434">
    <property type="entry name" value="GCL_bact_plant"/>
</dbReference>
<accession>A0A927Q2G8</accession>
<dbReference type="PIRSF" id="PIRSF017901">
    <property type="entry name" value="GCL"/>
    <property type="match status" value="1"/>
</dbReference>
<evidence type="ECO:0000256" key="2">
    <source>
        <dbReference type="ARBA" id="ARBA00022741"/>
    </source>
</evidence>
<dbReference type="Proteomes" id="UP000616839">
    <property type="component" value="Unassembled WGS sequence"/>
</dbReference>
<comment type="similarity">
    <text evidence="5 6">Belongs to the glutamate--cysteine ligase type 2 family. EgtA subfamily.</text>
</comment>
<reference evidence="7" key="1">
    <citation type="submission" date="2020-09" db="EMBL/GenBank/DDBJ databases">
        <title>Nocardioides sp. strain MJB4 16S ribosomal RNA gene Genome sequencing and assembly.</title>
        <authorList>
            <person name="Kim I."/>
        </authorList>
    </citation>
    <scope>NUCLEOTIDE SEQUENCE</scope>
    <source>
        <strain evidence="7">MJB4</strain>
    </source>
</reference>
<evidence type="ECO:0000256" key="1">
    <source>
        <dbReference type="ARBA" id="ARBA00022598"/>
    </source>
</evidence>